<reference evidence="1" key="1">
    <citation type="submission" date="2022-08" db="UniProtKB">
        <authorList>
            <consortium name="EnsemblMetazoa"/>
        </authorList>
    </citation>
    <scope>IDENTIFICATION</scope>
    <source>
        <strain evidence="1">05x7-T-G4-1.051#20</strain>
    </source>
</reference>
<dbReference type="AlphaFoldDB" id="A0A8W8LD93"/>
<sequence>SNLSYYENNDKGKACFSFGSVRHPVKWVGKTWPGQNKRLAVINLPISLKFQDI</sequence>
<organism evidence="1 2">
    <name type="scientific">Magallana gigas</name>
    <name type="common">Pacific oyster</name>
    <name type="synonym">Crassostrea gigas</name>
    <dbReference type="NCBI Taxonomy" id="29159"/>
    <lineage>
        <taxon>Eukaryota</taxon>
        <taxon>Metazoa</taxon>
        <taxon>Spiralia</taxon>
        <taxon>Lophotrochozoa</taxon>
        <taxon>Mollusca</taxon>
        <taxon>Bivalvia</taxon>
        <taxon>Autobranchia</taxon>
        <taxon>Pteriomorphia</taxon>
        <taxon>Ostreida</taxon>
        <taxon>Ostreoidea</taxon>
        <taxon>Ostreidae</taxon>
        <taxon>Magallana</taxon>
    </lineage>
</organism>
<dbReference type="EnsemblMetazoa" id="G27748.1">
    <property type="protein sequence ID" value="G27748.1:cds"/>
    <property type="gene ID" value="G27748"/>
</dbReference>
<keyword evidence="2" id="KW-1185">Reference proteome</keyword>
<accession>A0A8W8LD93</accession>
<evidence type="ECO:0000313" key="1">
    <source>
        <dbReference type="EnsemblMetazoa" id="G27748.1:cds"/>
    </source>
</evidence>
<proteinExistence type="predicted"/>
<name>A0A8W8LD93_MAGGI</name>
<protein>
    <submittedName>
        <fullName evidence="1">Uncharacterized protein</fullName>
    </submittedName>
</protein>
<evidence type="ECO:0000313" key="2">
    <source>
        <dbReference type="Proteomes" id="UP000005408"/>
    </source>
</evidence>
<dbReference type="Proteomes" id="UP000005408">
    <property type="component" value="Unassembled WGS sequence"/>
</dbReference>